<accession>A0ABR3W167</accession>
<dbReference type="Proteomes" id="UP001583177">
    <property type="component" value="Unassembled WGS sequence"/>
</dbReference>
<dbReference type="EMBL" id="JAWRVE010000184">
    <property type="protein sequence ID" value="KAL1850662.1"/>
    <property type="molecule type" value="Genomic_DNA"/>
</dbReference>
<evidence type="ECO:0000313" key="1">
    <source>
        <dbReference type="EMBL" id="KAL1850662.1"/>
    </source>
</evidence>
<gene>
    <name evidence="1" type="ORF">Daus18300_012873</name>
</gene>
<protein>
    <submittedName>
        <fullName evidence="1">Uncharacterized protein</fullName>
    </submittedName>
</protein>
<evidence type="ECO:0000313" key="2">
    <source>
        <dbReference type="Proteomes" id="UP001583177"/>
    </source>
</evidence>
<reference evidence="1 2" key="1">
    <citation type="journal article" date="2024" name="IMA Fungus">
        <title>IMA Genome - F19 : A genome assembly and annotation guide to empower mycologists, including annotated draft genome sequences of Ceratocystis pirilliformis, Diaporthe australafricana, Fusarium ophioides, Paecilomyces lecythidis, and Sporothrix stenoceras.</title>
        <authorList>
            <person name="Aylward J."/>
            <person name="Wilson A.M."/>
            <person name="Visagie C.M."/>
            <person name="Spraker J."/>
            <person name="Barnes I."/>
            <person name="Buitendag C."/>
            <person name="Ceriani C."/>
            <person name="Del Mar Angel L."/>
            <person name="du Plessis D."/>
            <person name="Fuchs T."/>
            <person name="Gasser K."/>
            <person name="Kramer D."/>
            <person name="Li W."/>
            <person name="Munsamy K."/>
            <person name="Piso A."/>
            <person name="Price J.L."/>
            <person name="Sonnekus B."/>
            <person name="Thomas C."/>
            <person name="van der Nest A."/>
            <person name="van Dijk A."/>
            <person name="van Heerden A."/>
            <person name="van Vuuren N."/>
            <person name="Yilmaz N."/>
            <person name="Duong T.A."/>
            <person name="van der Merwe N.A."/>
            <person name="Wingfield M.J."/>
            <person name="Wingfield B.D."/>
        </authorList>
    </citation>
    <scope>NUCLEOTIDE SEQUENCE [LARGE SCALE GENOMIC DNA]</scope>
    <source>
        <strain evidence="1 2">CMW 18300</strain>
    </source>
</reference>
<name>A0ABR3W167_9PEZI</name>
<proteinExistence type="predicted"/>
<organism evidence="1 2">
    <name type="scientific">Diaporthe australafricana</name>
    <dbReference type="NCBI Taxonomy" id="127596"/>
    <lineage>
        <taxon>Eukaryota</taxon>
        <taxon>Fungi</taxon>
        <taxon>Dikarya</taxon>
        <taxon>Ascomycota</taxon>
        <taxon>Pezizomycotina</taxon>
        <taxon>Sordariomycetes</taxon>
        <taxon>Sordariomycetidae</taxon>
        <taxon>Diaporthales</taxon>
        <taxon>Diaporthaceae</taxon>
        <taxon>Diaporthe</taxon>
    </lineage>
</organism>
<keyword evidence="2" id="KW-1185">Reference proteome</keyword>
<sequence>MRHQPDLSVELGGRSSSCCCDKDIDQDNDYHYLDTNNNVFHHHDHVRHIFVDSVDQQLDLFQLQFIELNLVQLNLLQSYRGKFYVKKFYNVKFNFVRTQLVLYFGAVFQLNQCQSTYKQQSVRRILDGSAKLLQYHELKFVGLDRLDPNYRPADHLE</sequence>
<comment type="caution">
    <text evidence="1">The sequence shown here is derived from an EMBL/GenBank/DDBJ whole genome shotgun (WGS) entry which is preliminary data.</text>
</comment>